<dbReference type="SUPFAM" id="SSF141000">
    <property type="entry name" value="Glu-tRNAGln amidotransferase C subunit"/>
    <property type="match status" value="1"/>
</dbReference>
<reference evidence="3" key="2">
    <citation type="journal article" date="2019" name="BMC Genomics">
        <title>Complete genome sequence analysis of the thermoacidophilic verrucomicrobial methanotroph 'Candidatus Methylacidiphilum kamchatkense' strain Kam1 and comparison with its closest relatives.</title>
        <authorList>
            <person name="Kruse T."/>
            <person name="Ratnadevi C.M."/>
            <person name="Erikstad H.A."/>
            <person name="Birkeland N.K."/>
        </authorList>
    </citation>
    <scope>NUCLEOTIDE SEQUENCE</scope>
    <source>
        <strain evidence="3">Kam1</strain>
    </source>
</reference>
<dbReference type="GO" id="GO:0070681">
    <property type="term" value="P:glutaminyl-tRNAGln biosynthesis via transamidation"/>
    <property type="evidence" value="ECO:0007669"/>
    <property type="project" value="TreeGrafter"/>
</dbReference>
<dbReference type="STRING" id="1202785.A946_03745"/>
<gene>
    <name evidence="1" type="primary">gatC</name>
    <name evidence="2" type="ORF">A946_03745</name>
    <name evidence="3" type="ORF">kam1_1726</name>
</gene>
<comment type="catalytic activity">
    <reaction evidence="1">
        <text>L-glutamyl-tRNA(Gln) + L-glutamine + ATP + H2O = L-glutaminyl-tRNA(Gln) + L-glutamate + ADP + phosphate + H(+)</text>
        <dbReference type="Rhea" id="RHEA:17521"/>
        <dbReference type="Rhea" id="RHEA-COMP:9681"/>
        <dbReference type="Rhea" id="RHEA-COMP:9684"/>
        <dbReference type="ChEBI" id="CHEBI:15377"/>
        <dbReference type="ChEBI" id="CHEBI:15378"/>
        <dbReference type="ChEBI" id="CHEBI:29985"/>
        <dbReference type="ChEBI" id="CHEBI:30616"/>
        <dbReference type="ChEBI" id="CHEBI:43474"/>
        <dbReference type="ChEBI" id="CHEBI:58359"/>
        <dbReference type="ChEBI" id="CHEBI:78520"/>
        <dbReference type="ChEBI" id="CHEBI:78521"/>
        <dbReference type="ChEBI" id="CHEBI:456216"/>
    </reaction>
</comment>
<dbReference type="NCBIfam" id="TIGR00135">
    <property type="entry name" value="gatC"/>
    <property type="match status" value="1"/>
</dbReference>
<evidence type="ECO:0000313" key="2">
    <source>
        <dbReference type="EMBL" id="KIE59135.1"/>
    </source>
</evidence>
<dbReference type="GO" id="GO:0005524">
    <property type="term" value="F:ATP binding"/>
    <property type="evidence" value="ECO:0007669"/>
    <property type="project" value="UniProtKB-KW"/>
</dbReference>
<evidence type="ECO:0000313" key="5">
    <source>
        <dbReference type="Proteomes" id="UP000315925"/>
    </source>
</evidence>
<sequence>MEKPSIDIQYVADLARISLNEEEKKMFGEQFASILSYIEKLKEVKIDDVVLKGEEEGFKNNLREDLPQEGLAIEDVLRNAPHHANNLFIVPKIIE</sequence>
<keyword evidence="1 3" id="KW-0436">Ligase</keyword>
<dbReference type="Proteomes" id="UP000315925">
    <property type="component" value="Chromosome"/>
</dbReference>
<dbReference type="EC" id="6.3.5.-" evidence="1"/>
<comment type="function">
    <text evidence="1">Allows the formation of correctly charged Asn-tRNA(Asn) or Gln-tRNA(Gln) through the transamidation of misacylated Asp-tRNA(Asn) or Glu-tRNA(Gln) in organisms which lack either or both of asparaginyl-tRNA or glutaminyl-tRNA synthetases. The reaction takes place in the presence of glutamine and ATP through an activated phospho-Asp-tRNA(Asn) or phospho-Glu-tRNA(Gln).</text>
</comment>
<evidence type="ECO:0000256" key="1">
    <source>
        <dbReference type="HAMAP-Rule" id="MF_00122"/>
    </source>
</evidence>
<dbReference type="InterPro" id="IPR003837">
    <property type="entry name" value="GatC"/>
</dbReference>
<accession>A0A0C1V5W4</accession>
<organism evidence="3 5">
    <name type="scientific">Methylacidiphilum kamchatkense Kam1</name>
    <dbReference type="NCBI Taxonomy" id="1202785"/>
    <lineage>
        <taxon>Bacteria</taxon>
        <taxon>Pseudomonadati</taxon>
        <taxon>Verrucomicrobiota</taxon>
        <taxon>Methylacidiphilae</taxon>
        <taxon>Methylacidiphilales</taxon>
        <taxon>Methylacidiphilaceae</taxon>
        <taxon>Methylacidiphilum (ex Ratnadevi et al. 2023)</taxon>
    </lineage>
</organism>
<dbReference type="HAMAP" id="MF_00122">
    <property type="entry name" value="GatC"/>
    <property type="match status" value="1"/>
</dbReference>
<dbReference type="GO" id="GO:0006450">
    <property type="term" value="P:regulation of translational fidelity"/>
    <property type="evidence" value="ECO:0007669"/>
    <property type="project" value="InterPro"/>
</dbReference>
<dbReference type="RefSeq" id="WP_039721023.1">
    <property type="nucleotide sequence ID" value="NZ_CP037899.1"/>
</dbReference>
<keyword evidence="3" id="KW-0808">Transferase</keyword>
<dbReference type="Pfam" id="PF02686">
    <property type="entry name" value="GatC"/>
    <property type="match status" value="1"/>
</dbReference>
<keyword evidence="4" id="KW-1185">Reference proteome</keyword>
<protein>
    <recommendedName>
        <fullName evidence="1">Aspartyl/glutamyl-tRNA(Asn/Gln) amidotransferase subunit C</fullName>
        <shortName evidence="1">Asp/Glu-ADT subunit C</shortName>
        <ecNumber evidence="1">6.3.5.-</ecNumber>
    </recommendedName>
</protein>
<dbReference type="PANTHER" id="PTHR15004:SF0">
    <property type="entry name" value="GLUTAMYL-TRNA(GLN) AMIDOTRANSFERASE SUBUNIT C, MITOCHONDRIAL"/>
    <property type="match status" value="1"/>
</dbReference>
<comment type="similarity">
    <text evidence="1">Belongs to the GatC family.</text>
</comment>
<keyword evidence="1" id="KW-0547">Nucleotide-binding</keyword>
<dbReference type="Proteomes" id="UP000031594">
    <property type="component" value="Unassembled WGS sequence"/>
</dbReference>
<dbReference type="GO" id="GO:0006412">
    <property type="term" value="P:translation"/>
    <property type="evidence" value="ECO:0007669"/>
    <property type="project" value="UniProtKB-UniRule"/>
</dbReference>
<reference evidence="2 4" key="1">
    <citation type="submission" date="2014-08" db="EMBL/GenBank/DDBJ databases">
        <title>Methylacidiphilum kamchatkense strain Kam1 draft genome sequence.</title>
        <authorList>
            <person name="Birkeland N.-K."/>
            <person name="Erikstad H.A."/>
        </authorList>
    </citation>
    <scope>NUCLEOTIDE SEQUENCE [LARGE SCALE GENOMIC DNA]</scope>
    <source>
        <strain evidence="2 4">Kam1</strain>
    </source>
</reference>
<dbReference type="AlphaFoldDB" id="A0A0C1V5W4"/>
<dbReference type="GO" id="GO:0050567">
    <property type="term" value="F:glutaminyl-tRNA synthase (glutamine-hydrolyzing) activity"/>
    <property type="evidence" value="ECO:0007669"/>
    <property type="project" value="UniProtKB-UniRule"/>
</dbReference>
<dbReference type="InterPro" id="IPR036113">
    <property type="entry name" value="Asp/Glu-ADT_sf_sub_c"/>
</dbReference>
<dbReference type="Gene3D" id="1.10.20.60">
    <property type="entry name" value="Glu-tRNAGln amidotransferase C subunit, N-terminal domain"/>
    <property type="match status" value="1"/>
</dbReference>
<proteinExistence type="inferred from homology"/>
<reference evidence="5" key="3">
    <citation type="submission" date="2019-03" db="EMBL/GenBank/DDBJ databases">
        <title>Complete genome of Methylacidiphilum kamchatkense Kam1.</title>
        <authorList>
            <person name="Kruse T."/>
            <person name="Murarilal Ratnadevi C."/>
            <person name="Erikstad H.-A."/>
            <person name="Birkeland N.-K."/>
        </authorList>
    </citation>
    <scope>NUCLEOTIDE SEQUENCE [LARGE SCALE GENOMIC DNA]</scope>
    <source>
        <strain evidence="5">kam1</strain>
    </source>
</reference>
<dbReference type="EMBL" id="JQNX01000002">
    <property type="protein sequence ID" value="KIE59135.1"/>
    <property type="molecule type" value="Genomic_DNA"/>
</dbReference>
<name>A0A0C1V5W4_9BACT</name>
<dbReference type="KEGG" id="mkc:kam1_1726"/>
<keyword evidence="1" id="KW-0067">ATP-binding</keyword>
<comment type="catalytic activity">
    <reaction evidence="1">
        <text>L-aspartyl-tRNA(Asn) + L-glutamine + ATP + H2O = L-asparaginyl-tRNA(Asn) + L-glutamate + ADP + phosphate + 2 H(+)</text>
        <dbReference type="Rhea" id="RHEA:14513"/>
        <dbReference type="Rhea" id="RHEA-COMP:9674"/>
        <dbReference type="Rhea" id="RHEA-COMP:9677"/>
        <dbReference type="ChEBI" id="CHEBI:15377"/>
        <dbReference type="ChEBI" id="CHEBI:15378"/>
        <dbReference type="ChEBI" id="CHEBI:29985"/>
        <dbReference type="ChEBI" id="CHEBI:30616"/>
        <dbReference type="ChEBI" id="CHEBI:43474"/>
        <dbReference type="ChEBI" id="CHEBI:58359"/>
        <dbReference type="ChEBI" id="CHEBI:78515"/>
        <dbReference type="ChEBI" id="CHEBI:78516"/>
        <dbReference type="ChEBI" id="CHEBI:456216"/>
    </reaction>
</comment>
<evidence type="ECO:0000313" key="3">
    <source>
        <dbReference type="EMBL" id="QDQ42941.1"/>
    </source>
</evidence>
<keyword evidence="1" id="KW-0648">Protein biosynthesis</keyword>
<evidence type="ECO:0000313" key="4">
    <source>
        <dbReference type="Proteomes" id="UP000031594"/>
    </source>
</evidence>
<dbReference type="GO" id="GO:0016740">
    <property type="term" value="F:transferase activity"/>
    <property type="evidence" value="ECO:0007669"/>
    <property type="project" value="UniProtKB-KW"/>
</dbReference>
<dbReference type="EMBL" id="CP037899">
    <property type="protein sequence ID" value="QDQ42941.1"/>
    <property type="molecule type" value="Genomic_DNA"/>
</dbReference>
<dbReference type="PANTHER" id="PTHR15004">
    <property type="entry name" value="GLUTAMYL-TRNA(GLN) AMIDOTRANSFERASE SUBUNIT C, MITOCHONDRIAL"/>
    <property type="match status" value="1"/>
</dbReference>
<comment type="subunit">
    <text evidence="1">Heterotrimer of A, B and C subunits.</text>
</comment>
<dbReference type="OrthoDB" id="9813938at2"/>